<dbReference type="KEGG" id="mph:MLP_13010"/>
<proteinExistence type="predicted"/>
<feature type="domain" description="ABC transporter" evidence="4">
    <location>
        <begin position="6"/>
        <end position="226"/>
    </location>
</feature>
<dbReference type="OrthoDB" id="3176024at2"/>
<accession>F5XPK7</accession>
<dbReference type="GO" id="GO:0005886">
    <property type="term" value="C:plasma membrane"/>
    <property type="evidence" value="ECO:0007669"/>
    <property type="project" value="TreeGrafter"/>
</dbReference>
<dbReference type="Gene3D" id="3.40.50.300">
    <property type="entry name" value="P-loop containing nucleotide triphosphate hydrolases"/>
    <property type="match status" value="1"/>
</dbReference>
<keyword evidence="6" id="KW-1185">Reference proteome</keyword>
<dbReference type="Proteomes" id="UP000007947">
    <property type="component" value="Chromosome"/>
</dbReference>
<evidence type="ECO:0000256" key="1">
    <source>
        <dbReference type="ARBA" id="ARBA00022448"/>
    </source>
</evidence>
<evidence type="ECO:0000313" key="5">
    <source>
        <dbReference type="EMBL" id="BAK34315.1"/>
    </source>
</evidence>
<dbReference type="InterPro" id="IPR027417">
    <property type="entry name" value="P-loop_NTPase"/>
</dbReference>
<keyword evidence="1" id="KW-0813">Transport</keyword>
<evidence type="ECO:0000256" key="3">
    <source>
        <dbReference type="ARBA" id="ARBA00022840"/>
    </source>
</evidence>
<evidence type="ECO:0000313" key="6">
    <source>
        <dbReference type="Proteomes" id="UP000007947"/>
    </source>
</evidence>
<sequence length="226" mass="23618">MTVPLLTADAVTKTFARTVALQGATMSIDPGEIVAVTGPSGSGKSTLMLCLAGVLVPESGTIGYAGRVLNNLTATDRATLRRREFGLVLQFGQLLPELTAIDNVTVPLLLDGRGRPEARRLAEEWLARLGAADFAHALPGELSAGQAQRVAIARALVAGPRVILADEPTGALDSVSAAEVMSGLVAVARDTKATMVVITHDNIVAAHADREIVIRDGRAVTQGRQR</sequence>
<reference evidence="5 6" key="1">
    <citation type="submission" date="2011-05" db="EMBL/GenBank/DDBJ databases">
        <title>Whole genome sequence of Microlunatus phosphovorus NM-1.</title>
        <authorList>
            <person name="Hosoyama A."/>
            <person name="Sasaki K."/>
            <person name="Harada T."/>
            <person name="Igarashi R."/>
            <person name="Kawakoshi A."/>
            <person name="Sasagawa M."/>
            <person name="Fukada J."/>
            <person name="Nakamura S."/>
            <person name="Katano Y."/>
            <person name="Hanada S."/>
            <person name="Kamagata Y."/>
            <person name="Nakamura N."/>
            <person name="Yamazaki S."/>
            <person name="Fujita N."/>
        </authorList>
    </citation>
    <scope>NUCLEOTIDE SEQUENCE [LARGE SCALE GENOMIC DNA]</scope>
    <source>
        <strain evidence="6">ATCC 700054 / DSM 10555 / JCM 9379 / NBRC 101784 / NCIMB 13414 / VKM Ac-1990 / NM-1</strain>
    </source>
</reference>
<dbReference type="PANTHER" id="PTHR24220:SF685">
    <property type="entry name" value="ABC TRANSPORTER RELATED"/>
    <property type="match status" value="1"/>
</dbReference>
<dbReference type="GO" id="GO:0005524">
    <property type="term" value="F:ATP binding"/>
    <property type="evidence" value="ECO:0007669"/>
    <property type="project" value="UniProtKB-KW"/>
</dbReference>
<dbReference type="PANTHER" id="PTHR24220">
    <property type="entry name" value="IMPORT ATP-BINDING PROTEIN"/>
    <property type="match status" value="1"/>
</dbReference>
<dbReference type="PROSITE" id="PS00211">
    <property type="entry name" value="ABC_TRANSPORTER_1"/>
    <property type="match status" value="1"/>
</dbReference>
<dbReference type="GO" id="GO:0022857">
    <property type="term" value="F:transmembrane transporter activity"/>
    <property type="evidence" value="ECO:0007669"/>
    <property type="project" value="TreeGrafter"/>
</dbReference>
<dbReference type="CDD" id="cd03255">
    <property type="entry name" value="ABC_MJ0796_LolCDE_FtsE"/>
    <property type="match status" value="1"/>
</dbReference>
<dbReference type="SUPFAM" id="SSF52540">
    <property type="entry name" value="P-loop containing nucleoside triphosphate hydrolases"/>
    <property type="match status" value="1"/>
</dbReference>
<dbReference type="PROSITE" id="PS50893">
    <property type="entry name" value="ABC_TRANSPORTER_2"/>
    <property type="match status" value="1"/>
</dbReference>
<dbReference type="InterPro" id="IPR015854">
    <property type="entry name" value="ABC_transpr_LolD-like"/>
</dbReference>
<dbReference type="RefSeq" id="WP_013862198.1">
    <property type="nucleotide sequence ID" value="NC_015635.1"/>
</dbReference>
<dbReference type="HOGENOM" id="CLU_000604_1_22_11"/>
<name>F5XPK7_MICPN</name>
<dbReference type="STRING" id="1032480.MLP_13010"/>
<dbReference type="InterPro" id="IPR017911">
    <property type="entry name" value="MacB-like_ATP-bd"/>
</dbReference>
<dbReference type="GO" id="GO:0016887">
    <property type="term" value="F:ATP hydrolysis activity"/>
    <property type="evidence" value="ECO:0007669"/>
    <property type="project" value="InterPro"/>
</dbReference>
<gene>
    <name evidence="5" type="ordered locus">MLP_13010</name>
</gene>
<dbReference type="InterPro" id="IPR003439">
    <property type="entry name" value="ABC_transporter-like_ATP-bd"/>
</dbReference>
<evidence type="ECO:0000256" key="2">
    <source>
        <dbReference type="ARBA" id="ARBA00022741"/>
    </source>
</evidence>
<keyword evidence="2" id="KW-0547">Nucleotide-binding</keyword>
<dbReference type="InterPro" id="IPR003593">
    <property type="entry name" value="AAA+_ATPase"/>
</dbReference>
<dbReference type="EMBL" id="AP012204">
    <property type="protein sequence ID" value="BAK34315.1"/>
    <property type="molecule type" value="Genomic_DNA"/>
</dbReference>
<organism evidence="5 6">
    <name type="scientific">Microlunatus phosphovorus (strain ATCC 700054 / DSM 10555 / JCM 9379 / NBRC 101784 / NCIMB 13414 / VKM Ac-1990 / NM-1)</name>
    <dbReference type="NCBI Taxonomy" id="1032480"/>
    <lineage>
        <taxon>Bacteria</taxon>
        <taxon>Bacillati</taxon>
        <taxon>Actinomycetota</taxon>
        <taxon>Actinomycetes</taxon>
        <taxon>Propionibacteriales</taxon>
        <taxon>Propionibacteriaceae</taxon>
        <taxon>Microlunatus</taxon>
    </lineage>
</organism>
<dbReference type="AlphaFoldDB" id="F5XPK7"/>
<dbReference type="Pfam" id="PF00005">
    <property type="entry name" value="ABC_tran"/>
    <property type="match status" value="1"/>
</dbReference>
<dbReference type="SMART" id="SM00382">
    <property type="entry name" value="AAA"/>
    <property type="match status" value="1"/>
</dbReference>
<protein>
    <submittedName>
        <fullName evidence="5">Putative ABC transporter ATP-binding protein</fullName>
    </submittedName>
</protein>
<dbReference type="InterPro" id="IPR017871">
    <property type="entry name" value="ABC_transporter-like_CS"/>
</dbReference>
<evidence type="ECO:0000259" key="4">
    <source>
        <dbReference type="PROSITE" id="PS50893"/>
    </source>
</evidence>
<dbReference type="eggNOG" id="COG1136">
    <property type="taxonomic scope" value="Bacteria"/>
</dbReference>
<keyword evidence="3 5" id="KW-0067">ATP-binding</keyword>